<dbReference type="Proteomes" id="UP000507222">
    <property type="component" value="Unassembled WGS sequence"/>
</dbReference>
<sequence length="83" mass="9580">MRPKPPPFDFFSPIPHRPKTSDDGSESLWWNFWWREGLGVVGIELWVWGKSLGDEEVRWEERRVHMEGEKLTVTMILGGGVGG</sequence>
<protein>
    <submittedName>
        <fullName evidence="2">Uncharacterized protein</fullName>
    </submittedName>
</protein>
<accession>A0A6J5UVU0</accession>
<name>A0A6J5UVU0_PRUAR</name>
<evidence type="ECO:0000256" key="1">
    <source>
        <dbReference type="SAM" id="MobiDB-lite"/>
    </source>
</evidence>
<organism evidence="2 3">
    <name type="scientific">Prunus armeniaca</name>
    <name type="common">Apricot</name>
    <name type="synonym">Armeniaca vulgaris</name>
    <dbReference type="NCBI Taxonomy" id="36596"/>
    <lineage>
        <taxon>Eukaryota</taxon>
        <taxon>Viridiplantae</taxon>
        <taxon>Streptophyta</taxon>
        <taxon>Embryophyta</taxon>
        <taxon>Tracheophyta</taxon>
        <taxon>Spermatophyta</taxon>
        <taxon>Magnoliopsida</taxon>
        <taxon>eudicotyledons</taxon>
        <taxon>Gunneridae</taxon>
        <taxon>Pentapetalae</taxon>
        <taxon>rosids</taxon>
        <taxon>fabids</taxon>
        <taxon>Rosales</taxon>
        <taxon>Rosaceae</taxon>
        <taxon>Amygdaloideae</taxon>
        <taxon>Amygdaleae</taxon>
        <taxon>Prunus</taxon>
    </lineage>
</organism>
<evidence type="ECO:0000313" key="2">
    <source>
        <dbReference type="EMBL" id="CAB4280142.1"/>
    </source>
</evidence>
<gene>
    <name evidence="2" type="ORF">CURHAP_LOCUS32892</name>
</gene>
<evidence type="ECO:0000313" key="3">
    <source>
        <dbReference type="Proteomes" id="UP000507222"/>
    </source>
</evidence>
<proteinExistence type="predicted"/>
<dbReference type="EMBL" id="CAEKDK010000005">
    <property type="protein sequence ID" value="CAB4280142.1"/>
    <property type="molecule type" value="Genomic_DNA"/>
</dbReference>
<reference evidence="2 3" key="1">
    <citation type="submission" date="2020-05" db="EMBL/GenBank/DDBJ databases">
        <authorList>
            <person name="Campoy J."/>
            <person name="Schneeberger K."/>
            <person name="Spophaly S."/>
        </authorList>
    </citation>
    <scope>NUCLEOTIDE SEQUENCE [LARGE SCALE GENOMIC DNA]</scope>
    <source>
        <strain evidence="2">PruArmRojPasFocal</strain>
    </source>
</reference>
<feature type="region of interest" description="Disordered" evidence="1">
    <location>
        <begin position="1"/>
        <end position="23"/>
    </location>
</feature>
<dbReference type="AlphaFoldDB" id="A0A6J5UVU0"/>